<dbReference type="EMBL" id="NFKP01000001">
    <property type="protein sequence ID" value="OUP71315.1"/>
    <property type="molecule type" value="Genomic_DNA"/>
</dbReference>
<accession>A0A1Y4N3T4</accession>
<dbReference type="AlphaFoldDB" id="A0A1Y4N3T4"/>
<name>A0A1Y4N3T4_9FIRM</name>
<gene>
    <name evidence="1" type="ORF">B5F11_00025</name>
</gene>
<reference evidence="2" key="1">
    <citation type="submission" date="2017-04" db="EMBL/GenBank/DDBJ databases">
        <title>Function of individual gut microbiota members based on whole genome sequencing of pure cultures obtained from chicken caecum.</title>
        <authorList>
            <person name="Medvecky M."/>
            <person name="Cejkova D."/>
            <person name="Polansky O."/>
            <person name="Karasova D."/>
            <person name="Kubasova T."/>
            <person name="Cizek A."/>
            <person name="Rychlik I."/>
        </authorList>
    </citation>
    <scope>NUCLEOTIDE SEQUENCE [LARGE SCALE GENOMIC DNA]</scope>
    <source>
        <strain evidence="2">An175</strain>
    </source>
</reference>
<sequence length="135" mass="15111">MITIGTKVAILPCDDYRNRFIGTQGIVQKYYHNKVGVKIDGCKNPESEFGVFWFREESLAVIPTNAIRDDAIRKIIFIGPKTIVIWSDGSKTIVSCSKDDTYDGYIGFCAAVAKKMFGSTSQVKKVIDKYIKEGK</sequence>
<evidence type="ECO:0000313" key="2">
    <source>
        <dbReference type="Proteomes" id="UP000196386"/>
    </source>
</evidence>
<protein>
    <submittedName>
        <fullName evidence="1">Uncharacterized protein</fullName>
    </submittedName>
</protein>
<comment type="caution">
    <text evidence="1">The sequence shown here is derived from an EMBL/GenBank/DDBJ whole genome shotgun (WGS) entry which is preliminary data.</text>
</comment>
<evidence type="ECO:0000313" key="1">
    <source>
        <dbReference type="EMBL" id="OUP71315.1"/>
    </source>
</evidence>
<dbReference type="Proteomes" id="UP000196386">
    <property type="component" value="Unassembled WGS sequence"/>
</dbReference>
<organism evidence="1 2">
    <name type="scientific">Anaerotruncus colihominis</name>
    <dbReference type="NCBI Taxonomy" id="169435"/>
    <lineage>
        <taxon>Bacteria</taxon>
        <taxon>Bacillati</taxon>
        <taxon>Bacillota</taxon>
        <taxon>Clostridia</taxon>
        <taxon>Eubacteriales</taxon>
        <taxon>Oscillospiraceae</taxon>
        <taxon>Anaerotruncus</taxon>
    </lineage>
</organism>
<dbReference type="RefSeq" id="WP_087298815.1">
    <property type="nucleotide sequence ID" value="NZ_NFKP01000001.1"/>
</dbReference>
<proteinExistence type="predicted"/>